<organism evidence="7 8">
    <name type="scientific">Synergistes jonesii</name>
    <dbReference type="NCBI Taxonomy" id="2754"/>
    <lineage>
        <taxon>Bacteria</taxon>
        <taxon>Thermotogati</taxon>
        <taxon>Synergistota</taxon>
        <taxon>Synergistia</taxon>
        <taxon>Synergistales</taxon>
        <taxon>Synergistaceae</taxon>
        <taxon>Synergistes</taxon>
    </lineage>
</organism>
<protein>
    <recommendedName>
        <fullName evidence="2">UTP--glucose-1-phosphate uridylyltransferase</fullName>
        <ecNumber evidence="2">2.7.7.9</ecNumber>
    </recommendedName>
</protein>
<keyword evidence="3 7" id="KW-0808">Transferase</keyword>
<dbReference type="EMBL" id="JMKI01000053">
    <property type="protein sequence ID" value="KEJ91281.1"/>
    <property type="molecule type" value="Genomic_DNA"/>
</dbReference>
<keyword evidence="8" id="KW-1185">Reference proteome</keyword>
<sequence>MSEVRYKPVKKAVFPVAGLGTRFLPATKDVPKEMMTLIDRPLIHHGVDEAVASGCTQIMFVTGQGKESIRRYFEPSEELVAALRERGKEDLAEKVDGIHKLAEFHYAYQQKPLGLGHAVLCAEEFCKGEFFGLILPDDVMAAKPTVLRQLEAVAEKYDSSVLCVEKVAESEVSRYGIVAAEEVEEGVYRVKGLVEKPRPADAPSNLAIMGRYLLSPSIFGCLKRIKRGAGGEYQLTDALSLLLEEEPLYALLYNGSRLDCGVKEGWIKATVVKALEDPKLRKIVIKAVKESGALL</sequence>
<dbReference type="CDD" id="cd02541">
    <property type="entry name" value="UGPase_prokaryotic"/>
    <property type="match status" value="1"/>
</dbReference>
<reference evidence="7 8" key="1">
    <citation type="submission" date="2014-04" db="EMBL/GenBank/DDBJ databases">
        <title>Draft Genome Sequence of Synergistes jonesii.</title>
        <authorList>
            <person name="Coil D.A."/>
            <person name="Eisen J.A."/>
            <person name="Holland-Moritz H.E."/>
        </authorList>
    </citation>
    <scope>NUCLEOTIDE SEQUENCE [LARGE SCALE GENOMIC DNA]</scope>
    <source>
        <strain evidence="7 8">78-1</strain>
    </source>
</reference>
<dbReference type="InterPro" id="IPR029044">
    <property type="entry name" value="Nucleotide-diphossugar_trans"/>
</dbReference>
<name>A0A073IP63_9BACT</name>
<dbReference type="GeneID" id="90984570"/>
<dbReference type="RefSeq" id="WP_037978312.1">
    <property type="nucleotide sequence ID" value="NZ_JMKI01000053.1"/>
</dbReference>
<feature type="domain" description="Nucleotidyl transferase" evidence="6">
    <location>
        <begin position="16"/>
        <end position="267"/>
    </location>
</feature>
<proteinExistence type="inferred from homology"/>
<dbReference type="Gene3D" id="3.90.550.10">
    <property type="entry name" value="Spore Coat Polysaccharide Biosynthesis Protein SpsA, Chain A"/>
    <property type="match status" value="1"/>
</dbReference>
<dbReference type="PANTHER" id="PTHR43197:SF1">
    <property type="entry name" value="UTP--GLUCOSE-1-PHOSPHATE URIDYLYLTRANSFERASE"/>
    <property type="match status" value="1"/>
</dbReference>
<dbReference type="PATRIC" id="fig|2754.20.peg.1915"/>
<dbReference type="eggNOG" id="COG1210">
    <property type="taxonomic scope" value="Bacteria"/>
</dbReference>
<evidence type="ECO:0000256" key="2">
    <source>
        <dbReference type="ARBA" id="ARBA00012415"/>
    </source>
</evidence>
<evidence type="ECO:0000256" key="1">
    <source>
        <dbReference type="ARBA" id="ARBA00006890"/>
    </source>
</evidence>
<evidence type="ECO:0000256" key="4">
    <source>
        <dbReference type="ARBA" id="ARBA00022695"/>
    </source>
</evidence>
<evidence type="ECO:0000256" key="3">
    <source>
        <dbReference type="ARBA" id="ARBA00022679"/>
    </source>
</evidence>
<dbReference type="Pfam" id="PF00483">
    <property type="entry name" value="NTP_transferase"/>
    <property type="match status" value="1"/>
</dbReference>
<dbReference type="GO" id="GO:0006011">
    <property type="term" value="P:UDP-alpha-D-glucose metabolic process"/>
    <property type="evidence" value="ECO:0007669"/>
    <property type="project" value="InterPro"/>
</dbReference>
<gene>
    <name evidence="7" type="ORF">EH55_11310</name>
</gene>
<dbReference type="InterPro" id="IPR005835">
    <property type="entry name" value="NTP_transferase_dom"/>
</dbReference>
<dbReference type="PANTHER" id="PTHR43197">
    <property type="entry name" value="UTP--GLUCOSE-1-PHOSPHATE URIDYLYLTRANSFERASE"/>
    <property type="match status" value="1"/>
</dbReference>
<keyword evidence="4 7" id="KW-0548">Nucleotidyltransferase</keyword>
<dbReference type="OrthoDB" id="9803871at2"/>
<evidence type="ECO:0000313" key="7">
    <source>
        <dbReference type="EMBL" id="KEJ91281.1"/>
    </source>
</evidence>
<comment type="similarity">
    <text evidence="1">Belongs to the UDPGP type 2 family.</text>
</comment>
<dbReference type="InterPro" id="IPR005771">
    <property type="entry name" value="GalU_uridylyltTrfase_bac/arc"/>
</dbReference>
<evidence type="ECO:0000259" key="6">
    <source>
        <dbReference type="Pfam" id="PF00483"/>
    </source>
</evidence>
<comment type="caution">
    <text evidence="7">The sequence shown here is derived from an EMBL/GenBank/DDBJ whole genome shotgun (WGS) entry which is preliminary data.</text>
</comment>
<dbReference type="EC" id="2.7.7.9" evidence="2"/>
<dbReference type="GO" id="GO:0003983">
    <property type="term" value="F:UTP:glucose-1-phosphate uridylyltransferase activity"/>
    <property type="evidence" value="ECO:0007669"/>
    <property type="project" value="UniProtKB-EC"/>
</dbReference>
<dbReference type="SUPFAM" id="SSF53448">
    <property type="entry name" value="Nucleotide-diphospho-sugar transferases"/>
    <property type="match status" value="1"/>
</dbReference>
<comment type="catalytic activity">
    <reaction evidence="5">
        <text>alpha-D-glucose 1-phosphate + UTP + H(+) = UDP-alpha-D-glucose + diphosphate</text>
        <dbReference type="Rhea" id="RHEA:19889"/>
        <dbReference type="ChEBI" id="CHEBI:15378"/>
        <dbReference type="ChEBI" id="CHEBI:33019"/>
        <dbReference type="ChEBI" id="CHEBI:46398"/>
        <dbReference type="ChEBI" id="CHEBI:58601"/>
        <dbReference type="ChEBI" id="CHEBI:58885"/>
        <dbReference type="EC" id="2.7.7.9"/>
    </reaction>
</comment>
<dbReference type="STRING" id="2754.EH55_11310"/>
<dbReference type="AlphaFoldDB" id="A0A073IP63"/>
<accession>A0A073IP63</accession>
<evidence type="ECO:0000256" key="5">
    <source>
        <dbReference type="ARBA" id="ARBA00048128"/>
    </source>
</evidence>
<evidence type="ECO:0000313" key="8">
    <source>
        <dbReference type="Proteomes" id="UP000027665"/>
    </source>
</evidence>
<dbReference type="Proteomes" id="UP000027665">
    <property type="component" value="Unassembled WGS sequence"/>
</dbReference>